<feature type="active site" evidence="7">
    <location>
        <position position="149"/>
    </location>
</feature>
<evidence type="ECO:0000256" key="2">
    <source>
        <dbReference type="ARBA" id="ARBA00022801"/>
    </source>
</evidence>
<dbReference type="Proteomes" id="UP000033103">
    <property type="component" value="Chromosome"/>
</dbReference>
<evidence type="ECO:0000256" key="1">
    <source>
        <dbReference type="ARBA" id="ARBA00022763"/>
    </source>
</evidence>
<dbReference type="PATRIC" id="fig|1069640.6.peg.771"/>
<dbReference type="SUPFAM" id="SSF48150">
    <property type="entry name" value="DNA-glycosylase"/>
    <property type="match status" value="1"/>
</dbReference>
<keyword evidence="6 7" id="KW-0326">Glycosidase</keyword>
<evidence type="ECO:0000256" key="4">
    <source>
        <dbReference type="ARBA" id="ARBA00023239"/>
    </source>
</evidence>
<dbReference type="PIRSF" id="PIRSF005954">
    <property type="entry name" value="Thrmst_ogg"/>
    <property type="match status" value="1"/>
</dbReference>
<dbReference type="GO" id="GO:0006284">
    <property type="term" value="P:base-excision repair"/>
    <property type="evidence" value="ECO:0007669"/>
    <property type="project" value="UniProtKB-UniRule"/>
</dbReference>
<protein>
    <recommendedName>
        <fullName evidence="7">8-oxoguanine DNA glycosylase/AP lyase</fullName>
    </recommendedName>
    <domain>
        <recommendedName>
            <fullName evidence="7">8-oxoguanine DNA glycosylase</fullName>
            <shortName evidence="7">8-oxoG DNA glycosylase</shortName>
            <ecNumber evidence="7">3.2.2.-</ecNumber>
        </recommendedName>
    </domain>
    <domain>
        <recommendedName>
            <fullName evidence="7">DNA-(apurinic or apyrimidinic site) lyase</fullName>
            <shortName evidence="7">AP lyase</shortName>
            <ecNumber evidence="7">4.2.99.18</ecNumber>
        </recommendedName>
    </domain>
</protein>
<dbReference type="RefSeq" id="WP_046328757.1">
    <property type="nucleotide sequence ID" value="NZ_CP011280.1"/>
</dbReference>
<evidence type="ECO:0000256" key="6">
    <source>
        <dbReference type="ARBA" id="ARBA00023295"/>
    </source>
</evidence>
<feature type="site" description="Important for guanine/8-oxoguanine distinction" evidence="7">
    <location>
        <position position="209"/>
    </location>
</feature>
<dbReference type="EC" id="4.2.99.18" evidence="7"/>
<organism evidence="9 10">
    <name type="scientific">Sneathia vaginalis</name>
    <dbReference type="NCBI Taxonomy" id="187101"/>
    <lineage>
        <taxon>Bacteria</taxon>
        <taxon>Fusobacteriati</taxon>
        <taxon>Fusobacteriota</taxon>
        <taxon>Fusobacteriia</taxon>
        <taxon>Fusobacteriales</taxon>
        <taxon>Leptotrichiaceae</taxon>
        <taxon>Sneathia</taxon>
    </lineage>
</organism>
<dbReference type="Gene3D" id="1.10.340.30">
    <property type="entry name" value="Hypothetical protein, domain 2"/>
    <property type="match status" value="1"/>
</dbReference>
<comment type="catalytic activity">
    <reaction evidence="7">
        <text>2'-deoxyribonucleotide-(2'-deoxyribose 5'-phosphate)-2'-deoxyribonucleotide-DNA = a 3'-end 2'-deoxyribonucleotide-(2,3-dehydro-2,3-deoxyribose 5'-phosphate)-DNA + a 5'-end 5'-phospho-2'-deoxyribonucleoside-DNA + H(+)</text>
        <dbReference type="Rhea" id="RHEA:66592"/>
        <dbReference type="Rhea" id="RHEA-COMP:13180"/>
        <dbReference type="Rhea" id="RHEA-COMP:16897"/>
        <dbReference type="Rhea" id="RHEA-COMP:17067"/>
        <dbReference type="ChEBI" id="CHEBI:15378"/>
        <dbReference type="ChEBI" id="CHEBI:136412"/>
        <dbReference type="ChEBI" id="CHEBI:157695"/>
        <dbReference type="ChEBI" id="CHEBI:167181"/>
        <dbReference type="EC" id="4.2.99.18"/>
    </reaction>
</comment>
<dbReference type="EC" id="3.2.2.-" evidence="7"/>
<dbReference type="STRING" id="187101.VC03_03900"/>
<evidence type="ECO:0000256" key="5">
    <source>
        <dbReference type="ARBA" id="ARBA00023268"/>
    </source>
</evidence>
<dbReference type="InterPro" id="IPR011257">
    <property type="entry name" value="DNA_glycosylase"/>
</dbReference>
<dbReference type="SMART" id="SM00478">
    <property type="entry name" value="ENDO3c"/>
    <property type="match status" value="1"/>
</dbReference>
<feature type="active site" evidence="7">
    <location>
        <position position="130"/>
    </location>
</feature>
<evidence type="ECO:0000259" key="8">
    <source>
        <dbReference type="SMART" id="SM00478"/>
    </source>
</evidence>
<dbReference type="InterPro" id="IPR023170">
    <property type="entry name" value="HhH_base_excis_C"/>
</dbReference>
<keyword evidence="1 7" id="KW-0227">DNA damage</keyword>
<comment type="similarity">
    <text evidence="7">Belongs to the type-2 OGG1 family.</text>
</comment>
<dbReference type="EMBL" id="CP011280">
    <property type="protein sequence ID" value="AKC95651.1"/>
    <property type="molecule type" value="Genomic_DNA"/>
</dbReference>
<evidence type="ECO:0000256" key="3">
    <source>
        <dbReference type="ARBA" id="ARBA00023204"/>
    </source>
</evidence>
<sequence>MEIEKLYESIKEEIDKKIDEYKEAFNYDNKDFFAEIAFCILTPQSKALNAWKIIQTLKENDLLFTADSDTLENYLNSIRFKKTKAKRLVSLREKLSINGSLEAKKIIFNGDDVFKIREWLVKNIDGFGYKEASHVLRNLGFGEDIAILDRHILRNLLKLEVIDEIPKTLTPKKYMDIEEKMRKYSSKIDISMDRLDLLFWYNEVNYLFK</sequence>
<name>A0A0E3ZB72_9FUSO</name>
<keyword evidence="2 7" id="KW-0378">Hydrolase</keyword>
<comment type="function">
    <text evidence="7">Catalyzes the excision of an oxidatively damaged form of guanine (7,8-dihydro-8-oxoguanine = 8-oxoG) from DNA. Also cleaves the DNA backbone at apurinic/apyrimidinic sites (AP sites).</text>
</comment>
<keyword evidence="4 7" id="KW-0456">Lyase</keyword>
<dbReference type="Gene3D" id="1.10.1670.10">
    <property type="entry name" value="Helix-hairpin-Helix base-excision DNA repair enzymes (C-terminal)"/>
    <property type="match status" value="1"/>
</dbReference>
<dbReference type="InterPro" id="IPR003265">
    <property type="entry name" value="HhH-GPD_domain"/>
</dbReference>
<dbReference type="AlphaFoldDB" id="A0A0E3ZB72"/>
<dbReference type="HOGENOM" id="CLU_104937_0_0_0"/>
<dbReference type="GO" id="GO:0016799">
    <property type="term" value="F:hydrolase activity, hydrolyzing N-glycosyl compounds"/>
    <property type="evidence" value="ECO:0007669"/>
    <property type="project" value="UniProtKB-UniRule"/>
</dbReference>
<evidence type="ECO:0000313" key="9">
    <source>
        <dbReference type="EMBL" id="AKC95651.1"/>
    </source>
</evidence>
<keyword evidence="5 7" id="KW-0511">Multifunctional enzyme</keyword>
<dbReference type="Pfam" id="PF22175">
    <property type="entry name" value="Ogg-HhH"/>
    <property type="match status" value="1"/>
</dbReference>
<dbReference type="KEGG" id="sns:VC03_03900"/>
<dbReference type="OrthoDB" id="82294at2"/>
<proteinExistence type="inferred from homology"/>
<gene>
    <name evidence="7" type="primary">ogg</name>
    <name evidence="9" type="ORF">VC03_03900</name>
</gene>
<dbReference type="GO" id="GO:0140078">
    <property type="term" value="F:class I DNA-(apurinic or apyrimidinic site) endonuclease activity"/>
    <property type="evidence" value="ECO:0007669"/>
    <property type="project" value="UniProtKB-EC"/>
</dbReference>
<dbReference type="HAMAP" id="MF_00241">
    <property type="entry name" value="Ogg"/>
    <property type="match status" value="1"/>
</dbReference>
<reference evidence="9 10" key="1">
    <citation type="journal article" date="2012" name="BMC Genomics">
        <title>Genomic sequence analysis and characterization of Sneathia amnii sp. nov.</title>
        <authorList>
            <consortium name="Vaginal Microbiome Consortium (additional members)"/>
            <person name="Harwich M.D.Jr."/>
            <person name="Serrano M.G."/>
            <person name="Fettweis J.M."/>
            <person name="Alves J.M."/>
            <person name="Reimers M.A."/>
            <person name="Buck G.A."/>
            <person name="Jefferson K.K."/>
        </authorList>
    </citation>
    <scope>NUCLEOTIDE SEQUENCE [LARGE SCALE GENOMIC DNA]</scope>
    <source>
        <strain evidence="9 10">SN35</strain>
    </source>
</reference>
<dbReference type="InterPro" id="IPR012092">
    <property type="entry name" value="DNA_glyclase/AP_lyase_Ogg"/>
</dbReference>
<keyword evidence="10" id="KW-1185">Reference proteome</keyword>
<dbReference type="NCBIfam" id="NF002305">
    <property type="entry name" value="PRK01229.1"/>
    <property type="match status" value="1"/>
</dbReference>
<evidence type="ECO:0000256" key="7">
    <source>
        <dbReference type="HAMAP-Rule" id="MF_00241"/>
    </source>
</evidence>
<accession>A0A0E3ZB72</accession>
<evidence type="ECO:0000313" key="10">
    <source>
        <dbReference type="Proteomes" id="UP000033103"/>
    </source>
</evidence>
<keyword evidence="3 7" id="KW-0234">DNA repair</keyword>
<feature type="domain" description="HhH-GPD" evidence="8">
    <location>
        <begin position="41"/>
        <end position="197"/>
    </location>
</feature>